<feature type="region of interest" description="Disordered" evidence="1">
    <location>
        <begin position="254"/>
        <end position="295"/>
    </location>
</feature>
<keyword evidence="5" id="KW-1185">Reference proteome</keyword>
<keyword evidence="2" id="KW-1133">Transmembrane helix</keyword>
<sequence>MCQTMGSFSYQTVLLVLLVTFWTIKFAAAAGHALNDSSIEESSLGSILSISEHHKTPPKNNLNIKPRASSDDEDKSGFIHSVWAIFLFSLIGILAFVGILIVLLQKVFPKKQPNLQEEGKPGTEQIFPTKTTFRDNPIQREVLPAHNPTFEEEAQIDEIYARPNENYRFRAENIPPTPNPPEKVIIPHYSTAPVNPKDTERNSPYYATDYNQDIPFKYLDKYNNPSSQGMEQPSAPPRAVLRDSTPYEVLEKKAHLSDENSLNEPGHQQDPFRFDSPSPPPMHSHLPSQQRIMHERGSSRFVRVFPREPPVTGALKPSPVFRRKF</sequence>
<proteinExistence type="predicted"/>
<feature type="chain" id="PRO_5046573284" evidence="3">
    <location>
        <begin position="30"/>
        <end position="325"/>
    </location>
</feature>
<gene>
    <name evidence="4" type="ORF">ODALV1_LOCUS26457</name>
</gene>
<name>A0ABP1RV80_9HEXA</name>
<reference evidence="4 5" key="1">
    <citation type="submission" date="2024-08" db="EMBL/GenBank/DDBJ databases">
        <authorList>
            <person name="Cucini C."/>
            <person name="Frati F."/>
        </authorList>
    </citation>
    <scope>NUCLEOTIDE SEQUENCE [LARGE SCALE GENOMIC DNA]</scope>
</reference>
<dbReference type="Proteomes" id="UP001642540">
    <property type="component" value="Unassembled WGS sequence"/>
</dbReference>
<accession>A0ABP1RV80</accession>
<comment type="caution">
    <text evidence="4">The sequence shown here is derived from an EMBL/GenBank/DDBJ whole genome shotgun (WGS) entry which is preliminary data.</text>
</comment>
<feature type="signal peptide" evidence="3">
    <location>
        <begin position="1"/>
        <end position="29"/>
    </location>
</feature>
<feature type="transmembrane region" description="Helical" evidence="2">
    <location>
        <begin position="82"/>
        <end position="104"/>
    </location>
</feature>
<organism evidence="4 5">
    <name type="scientific">Orchesella dallaii</name>
    <dbReference type="NCBI Taxonomy" id="48710"/>
    <lineage>
        <taxon>Eukaryota</taxon>
        <taxon>Metazoa</taxon>
        <taxon>Ecdysozoa</taxon>
        <taxon>Arthropoda</taxon>
        <taxon>Hexapoda</taxon>
        <taxon>Collembola</taxon>
        <taxon>Entomobryomorpha</taxon>
        <taxon>Entomobryoidea</taxon>
        <taxon>Orchesellidae</taxon>
        <taxon>Orchesellinae</taxon>
        <taxon>Orchesella</taxon>
    </lineage>
</organism>
<dbReference type="EMBL" id="CAXLJM020000111">
    <property type="protein sequence ID" value="CAL8136468.1"/>
    <property type="molecule type" value="Genomic_DNA"/>
</dbReference>
<evidence type="ECO:0000256" key="2">
    <source>
        <dbReference type="SAM" id="Phobius"/>
    </source>
</evidence>
<keyword evidence="2" id="KW-0812">Transmembrane</keyword>
<evidence type="ECO:0000313" key="5">
    <source>
        <dbReference type="Proteomes" id="UP001642540"/>
    </source>
</evidence>
<keyword evidence="2" id="KW-0472">Membrane</keyword>
<evidence type="ECO:0000256" key="3">
    <source>
        <dbReference type="SAM" id="SignalP"/>
    </source>
</evidence>
<evidence type="ECO:0000256" key="1">
    <source>
        <dbReference type="SAM" id="MobiDB-lite"/>
    </source>
</evidence>
<feature type="region of interest" description="Disordered" evidence="1">
    <location>
        <begin position="172"/>
        <end position="239"/>
    </location>
</feature>
<keyword evidence="3" id="KW-0732">Signal</keyword>
<evidence type="ECO:0000313" key="4">
    <source>
        <dbReference type="EMBL" id="CAL8136468.1"/>
    </source>
</evidence>
<protein>
    <submittedName>
        <fullName evidence="4">Uncharacterized protein</fullName>
    </submittedName>
</protein>